<keyword evidence="3" id="KW-1185">Reference proteome</keyword>
<evidence type="ECO:0000259" key="1">
    <source>
        <dbReference type="SMART" id="SM00256"/>
    </source>
</evidence>
<dbReference type="InterPro" id="IPR001810">
    <property type="entry name" value="F-box_dom"/>
</dbReference>
<dbReference type="Proteomes" id="UP001610334">
    <property type="component" value="Unassembled WGS sequence"/>
</dbReference>
<organism evidence="2 3">
    <name type="scientific">Aspergillus granulosus</name>
    <dbReference type="NCBI Taxonomy" id="176169"/>
    <lineage>
        <taxon>Eukaryota</taxon>
        <taxon>Fungi</taxon>
        <taxon>Dikarya</taxon>
        <taxon>Ascomycota</taxon>
        <taxon>Pezizomycotina</taxon>
        <taxon>Eurotiomycetes</taxon>
        <taxon>Eurotiomycetidae</taxon>
        <taxon>Eurotiales</taxon>
        <taxon>Aspergillaceae</taxon>
        <taxon>Aspergillus</taxon>
        <taxon>Aspergillus subgen. Nidulantes</taxon>
    </lineage>
</organism>
<dbReference type="Pfam" id="PF00646">
    <property type="entry name" value="F-box"/>
    <property type="match status" value="1"/>
</dbReference>
<protein>
    <recommendedName>
        <fullName evidence="1">F-box domain-containing protein</fullName>
    </recommendedName>
</protein>
<evidence type="ECO:0000313" key="2">
    <source>
        <dbReference type="EMBL" id="KAL2822067.1"/>
    </source>
</evidence>
<evidence type="ECO:0000313" key="3">
    <source>
        <dbReference type="Proteomes" id="UP001610334"/>
    </source>
</evidence>
<reference evidence="2 3" key="1">
    <citation type="submission" date="2024-07" db="EMBL/GenBank/DDBJ databases">
        <title>Section-level genome sequencing and comparative genomics of Aspergillus sections Usti and Cavernicolus.</title>
        <authorList>
            <consortium name="Lawrence Berkeley National Laboratory"/>
            <person name="Nybo J.L."/>
            <person name="Vesth T.C."/>
            <person name="Theobald S."/>
            <person name="Frisvad J.C."/>
            <person name="Larsen T.O."/>
            <person name="Kjaerboelling I."/>
            <person name="Rothschild-Mancinelli K."/>
            <person name="Lyhne E.K."/>
            <person name="Kogle M.E."/>
            <person name="Barry K."/>
            <person name="Clum A."/>
            <person name="Na H."/>
            <person name="Ledsgaard L."/>
            <person name="Lin J."/>
            <person name="Lipzen A."/>
            <person name="Kuo A."/>
            <person name="Riley R."/>
            <person name="Mondo S."/>
            <person name="Labutti K."/>
            <person name="Haridas S."/>
            <person name="Pangalinan J."/>
            <person name="Salamov A.A."/>
            <person name="Simmons B.A."/>
            <person name="Magnuson J.K."/>
            <person name="Chen J."/>
            <person name="Drula E."/>
            <person name="Henrissat B."/>
            <person name="Wiebenga A."/>
            <person name="Lubbers R.J."/>
            <person name="Gomes A.C."/>
            <person name="Makela M.R."/>
            <person name="Stajich J."/>
            <person name="Grigoriev I.V."/>
            <person name="Mortensen U.H."/>
            <person name="De Vries R.P."/>
            <person name="Baker S.E."/>
            <person name="Andersen M.R."/>
        </authorList>
    </citation>
    <scope>NUCLEOTIDE SEQUENCE [LARGE SCALE GENOMIC DNA]</scope>
    <source>
        <strain evidence="2 3">CBS 588.65</strain>
    </source>
</reference>
<feature type="domain" description="F-box" evidence="1">
    <location>
        <begin position="17"/>
        <end position="56"/>
    </location>
</feature>
<dbReference type="SUPFAM" id="SSF81383">
    <property type="entry name" value="F-box domain"/>
    <property type="match status" value="1"/>
</dbReference>
<name>A0ABR4I2V2_9EURO</name>
<gene>
    <name evidence="2" type="ORF">BJX63DRAFT_442269</name>
</gene>
<sequence length="382" mass="42330">MQAQLIQGSISSPLCTLPLELLLEISASLDSPALCSFRLTCKSLYECTLPQFRKTCLETVKTDLSLASLQRLDMLSQNPQLCPYVCSLYINGMDEDVLGSGLKWERHASGLIVTPQDSIQRHFTPDRPSPPNILTPCDTITILLSIIAAIDRPLRELSILFKPPNCTGGNLINMARVDKCLLQEPKFITACSSLEALTFRYTMDTEDTVDFVTQLMQHVTCLQRLRIDADYGDHSITLMSHLYSTQLTLGLRELTLETAHVGSSNAFTAFLASFKQSLAKVSFVAIHLDSGEWASVLRALSTFPSLTDISTYALRQAGIQRVHFPAVIQDPIVDPVLGTKFSYTVKRLRQGQRTLMVAYSGRSMDIALQKLADFATPYKVTG</sequence>
<dbReference type="SMART" id="SM00256">
    <property type="entry name" value="FBOX"/>
    <property type="match status" value="1"/>
</dbReference>
<accession>A0ABR4I2V2</accession>
<comment type="caution">
    <text evidence="2">The sequence shown here is derived from an EMBL/GenBank/DDBJ whole genome shotgun (WGS) entry which is preliminary data.</text>
</comment>
<proteinExistence type="predicted"/>
<dbReference type="EMBL" id="JBFXLT010000003">
    <property type="protein sequence ID" value="KAL2822067.1"/>
    <property type="molecule type" value="Genomic_DNA"/>
</dbReference>
<dbReference type="InterPro" id="IPR036047">
    <property type="entry name" value="F-box-like_dom_sf"/>
</dbReference>